<gene>
    <name evidence="1" type="ORF">NDK43_24835</name>
</gene>
<reference evidence="1 2" key="1">
    <citation type="submission" date="2022-06" db="EMBL/GenBank/DDBJ databases">
        <authorList>
            <person name="Jeon C.O."/>
        </authorList>
    </citation>
    <scope>NUCLEOTIDE SEQUENCE [LARGE SCALE GENOMIC DNA]</scope>
    <source>
        <strain evidence="1 2">KCTC 13943</strain>
    </source>
</reference>
<keyword evidence="2" id="KW-1185">Reference proteome</keyword>
<dbReference type="InterPro" id="IPR046373">
    <property type="entry name" value="Acyl-CoA_Oxase/DH_mid-dom_sf"/>
</dbReference>
<dbReference type="EMBL" id="JAMQCR010000002">
    <property type="protein sequence ID" value="MCM2534970.1"/>
    <property type="molecule type" value="Genomic_DNA"/>
</dbReference>
<sequence length="350" mass="39569">MDNEIENVEFNQIINDHLKPYIRQIDEKAYYAKEFLNAVGKAGFFSSNFLQKEDVHCRELYIIEETAKYCMTSAFTLWCHLAALASFRLSNNPFISSHLLPLFESGDALAGTGLSNAIKYYAGLERIRLKAKRTDGGYTISGSLPNVSNLDHDHWFVILASLNEKQRIICSLPVNVDGLVLESKTNYIGLNGSATYSCFFDNVFIPDKWIISEEADGFIPKVRPILALYQIPLGIGVSQAAIESIVKSHLKDIEVNQHLKPKPTELINKLQIVRNRTYEYARYADLSTIGKEILLTRLDIAKLTPEVVHAEMLYSGGQAYIQGNDTFRRLRESYFLVNLSPTITQLETLC</sequence>
<dbReference type="InterPro" id="IPR009100">
    <property type="entry name" value="AcylCoA_DH/oxidase_NM_dom_sf"/>
</dbReference>
<evidence type="ECO:0000313" key="2">
    <source>
        <dbReference type="Proteomes" id="UP001523262"/>
    </source>
</evidence>
<accession>A0ABT0WH74</accession>
<name>A0ABT0WH74_9BACI</name>
<proteinExistence type="predicted"/>
<comment type="caution">
    <text evidence="1">The sequence shown here is derived from an EMBL/GenBank/DDBJ whole genome shotgun (WGS) entry which is preliminary data.</text>
</comment>
<dbReference type="Gene3D" id="2.40.110.10">
    <property type="entry name" value="Butyryl-CoA Dehydrogenase, subunit A, domain 2"/>
    <property type="match status" value="1"/>
</dbReference>
<organism evidence="1 2">
    <name type="scientific">Neobacillus pocheonensis</name>
    <dbReference type="NCBI Taxonomy" id="363869"/>
    <lineage>
        <taxon>Bacteria</taxon>
        <taxon>Bacillati</taxon>
        <taxon>Bacillota</taxon>
        <taxon>Bacilli</taxon>
        <taxon>Bacillales</taxon>
        <taxon>Bacillaceae</taxon>
        <taxon>Neobacillus</taxon>
    </lineage>
</organism>
<dbReference type="PANTHER" id="PTHR43884">
    <property type="entry name" value="ACYL-COA DEHYDROGENASE"/>
    <property type="match status" value="1"/>
</dbReference>
<dbReference type="SUPFAM" id="SSF56645">
    <property type="entry name" value="Acyl-CoA dehydrogenase NM domain-like"/>
    <property type="match status" value="1"/>
</dbReference>
<evidence type="ECO:0000313" key="1">
    <source>
        <dbReference type="EMBL" id="MCM2534970.1"/>
    </source>
</evidence>
<dbReference type="Proteomes" id="UP001523262">
    <property type="component" value="Unassembled WGS sequence"/>
</dbReference>
<dbReference type="PANTHER" id="PTHR43884:SF12">
    <property type="entry name" value="ISOVALERYL-COA DEHYDROGENASE, MITOCHONDRIAL-RELATED"/>
    <property type="match status" value="1"/>
</dbReference>
<protein>
    <submittedName>
        <fullName evidence="1">Acyl-CoA/acyl-ACP dehydrogenase</fullName>
    </submittedName>
</protein>